<proteinExistence type="predicted"/>
<name>A0AC11ASI1_SHEEP</name>
<organism evidence="1">
    <name type="scientific">Ovis aries</name>
    <name type="common">Sheep</name>
    <dbReference type="NCBI Taxonomy" id="9940"/>
    <lineage>
        <taxon>Eukaryota</taxon>
        <taxon>Metazoa</taxon>
        <taxon>Chordata</taxon>
        <taxon>Craniata</taxon>
        <taxon>Vertebrata</taxon>
        <taxon>Euteleostomi</taxon>
        <taxon>Mammalia</taxon>
        <taxon>Eutheria</taxon>
        <taxon>Laurasiatheria</taxon>
        <taxon>Artiodactyla</taxon>
        <taxon>Ruminantia</taxon>
        <taxon>Pecora</taxon>
        <taxon>Bovidae</taxon>
        <taxon>Caprinae</taxon>
        <taxon>Ovis</taxon>
    </lineage>
</organism>
<dbReference type="Ensembl" id="ENSOART00020003484.2">
    <property type="protein sequence ID" value="ENSOARP00020002893.2"/>
    <property type="gene ID" value="ENSOARG00020002290.2"/>
</dbReference>
<gene>
    <name evidence="1" type="primary">CYP4X1</name>
</gene>
<accession>A0AC11ASI1</accession>
<reference evidence="1" key="1">
    <citation type="submission" date="2020-11" db="EMBL/GenBank/DDBJ databases">
        <authorList>
            <person name="Davenport K.M."/>
            <person name="Bickhart D.M."/>
            <person name="Smith T.P.L."/>
            <person name="Murdoch B.M."/>
            <person name="Rosen B.D."/>
        </authorList>
    </citation>
    <scope>NUCLEOTIDE SEQUENCE [LARGE SCALE GENOMIC DNA]</scope>
    <source>
        <strain evidence="1">OAR_USU_Benz2616</strain>
    </source>
</reference>
<protein>
    <submittedName>
        <fullName evidence="1">Cytochrome P450 family 4 subfamily X member 1</fullName>
    </submittedName>
</protein>
<evidence type="ECO:0000313" key="1">
    <source>
        <dbReference type="Ensembl" id="ENSOARP00020002893.2"/>
    </source>
</evidence>
<reference evidence="1" key="3">
    <citation type="submission" date="2025-09" db="UniProtKB">
        <authorList>
            <consortium name="Ensembl"/>
        </authorList>
    </citation>
    <scope>IDENTIFICATION</scope>
</reference>
<reference evidence="1" key="2">
    <citation type="submission" date="2025-08" db="UniProtKB">
        <authorList>
            <consortium name="Ensembl"/>
        </authorList>
    </citation>
    <scope>IDENTIFICATION</scope>
</reference>
<sequence>MRGGSGERDPDLAGGHRETVGGLCPGVSGWILPQEPAKQSSPPARQSWQRKAMASSWMESFWLEAHWTRPFHLTLAFCLALGLLQAIKLYLQRQRLLRDLRLFPSPPTHWLYGHQKLFKDGKMENLEKIVEKYPCAFPRWVGPFAVFFYIYDPDYAKTFLSRTDPKSRFLYRFIIPTVGKGLVNLDGPKWSQHRRLLTPGFHFNTLKSFVEVMVQSVNIMLDKWEKICGSQDALLDVYEHIDLMTLDVLMKCIFSWETNCQTDSSHDYYVKATSEGSNILIQRVYNYFYHCDLIFKLSPLGHRLREINKILHQHTDKIVKDRRNSLKNENKQANTQKRKYRDFLDIVLSAQAENDSFTDADLWSEVNTFMLAGHDSVLAGISWLLYHLALYPEHQERCREEIRAILGDGSSITWDQLSEMSYTTMCIKESLRIAPPAVSISRELSKPITFPDGRSLPAGMTVVLSIWGLHHNPAVWENPQVFDPLRFSQENNKRHSHAYLPFSSGPRNCIGQNFAIVEIKVIVALILLRFQMTVEPTKPLVFVPHVFIKPKKGIYLHLKKLP</sequence>